<proteinExistence type="predicted"/>
<dbReference type="AlphaFoldDB" id="A0A656QF89"/>
<keyword evidence="3" id="KW-1185">Reference proteome</keyword>
<name>A0A656QF89_9BURK</name>
<sequence length="37" mass="4307">MARHGIHARHKRKYVAKTNSNHNLPVTPNLWSATSRR</sequence>
<gene>
    <name evidence="2" type="ORF">BG60_10715</name>
</gene>
<organism evidence="2 3">
    <name type="scientific">Caballeronia zhejiangensis</name>
    <dbReference type="NCBI Taxonomy" id="871203"/>
    <lineage>
        <taxon>Bacteria</taxon>
        <taxon>Pseudomonadati</taxon>
        <taxon>Pseudomonadota</taxon>
        <taxon>Betaproteobacteria</taxon>
        <taxon>Burkholderiales</taxon>
        <taxon>Burkholderiaceae</taxon>
        <taxon>Caballeronia</taxon>
    </lineage>
</organism>
<evidence type="ECO:0000256" key="1">
    <source>
        <dbReference type="SAM" id="MobiDB-lite"/>
    </source>
</evidence>
<accession>A0A656QF89</accession>
<evidence type="ECO:0000313" key="2">
    <source>
        <dbReference type="EMBL" id="KDR28427.1"/>
    </source>
</evidence>
<protein>
    <submittedName>
        <fullName evidence="2">Integrase</fullName>
    </submittedName>
</protein>
<dbReference type="Proteomes" id="UP000027451">
    <property type="component" value="Unassembled WGS sequence"/>
</dbReference>
<feature type="compositionally biased region" description="Basic residues" evidence="1">
    <location>
        <begin position="1"/>
        <end position="15"/>
    </location>
</feature>
<evidence type="ECO:0000313" key="3">
    <source>
        <dbReference type="Proteomes" id="UP000027451"/>
    </source>
</evidence>
<feature type="compositionally biased region" description="Polar residues" evidence="1">
    <location>
        <begin position="17"/>
        <end position="37"/>
    </location>
</feature>
<comment type="caution">
    <text evidence="2">The sequence shown here is derived from an EMBL/GenBank/DDBJ whole genome shotgun (WGS) entry which is preliminary data.</text>
</comment>
<reference evidence="2 3" key="1">
    <citation type="submission" date="2014-03" db="EMBL/GenBank/DDBJ databases">
        <title>Draft Genome Sequences of Four Burkholderia Strains.</title>
        <authorList>
            <person name="Liu X.Y."/>
            <person name="Li C.X."/>
            <person name="Xu J.H."/>
        </authorList>
    </citation>
    <scope>NUCLEOTIDE SEQUENCE [LARGE SCALE GENOMIC DNA]</scope>
    <source>
        <strain evidence="2 3">OP-1</strain>
    </source>
</reference>
<dbReference type="EMBL" id="JFHD01000018">
    <property type="protein sequence ID" value="KDR28427.1"/>
    <property type="molecule type" value="Genomic_DNA"/>
</dbReference>
<feature type="region of interest" description="Disordered" evidence="1">
    <location>
        <begin position="1"/>
        <end position="37"/>
    </location>
</feature>